<keyword evidence="1" id="KW-0732">Signal</keyword>
<evidence type="ECO:0000313" key="3">
    <source>
        <dbReference type="Proteomes" id="UP000198824"/>
    </source>
</evidence>
<dbReference type="Pfam" id="PF05960">
    <property type="entry name" value="DUF885"/>
    <property type="match status" value="1"/>
</dbReference>
<dbReference type="STRING" id="1166337.SAMN05192580_0974"/>
<reference evidence="2 3" key="1">
    <citation type="submission" date="2016-10" db="EMBL/GenBank/DDBJ databases">
        <authorList>
            <person name="de Groot N.N."/>
        </authorList>
    </citation>
    <scope>NUCLEOTIDE SEQUENCE [LARGE SCALE GENOMIC DNA]</scope>
    <source>
        <strain evidence="2 3">S5-249</strain>
    </source>
</reference>
<dbReference type="PANTHER" id="PTHR33361">
    <property type="entry name" value="GLR0591 PROTEIN"/>
    <property type="match status" value="1"/>
</dbReference>
<feature type="signal peptide" evidence="1">
    <location>
        <begin position="1"/>
        <end position="20"/>
    </location>
</feature>
<dbReference type="AlphaFoldDB" id="A0A1I6JW35"/>
<name>A0A1I6JW35_9SPHN</name>
<dbReference type="InterPro" id="IPR010281">
    <property type="entry name" value="DUF885"/>
</dbReference>
<sequence>MARLTPFLAALLAAAAPAVAQAPVAAPSAATTATPFARFQQEVIEAAFRESPTFGVSQGRHEFDGRLPDWSEAGLKRTAATFRALRQRAADWKGLSPKDAFGRDYTVAQLDNYLFWLEEADQPHTNPAYYLNNGLFPDLYTARTWGTPEARMRGFIAYAEALPKAATQIRANLRTPMPETFVYLGKAGFQGLADFFRGNDGRAAFSAVKDKALWARFDAATKRAGDAMAGLSAWMDEAKATQTQDFALGGERLSRMLYATERVATPVKELERIGREDLRRNQAALKQACAAYAPGASIVDCIAKEEAQKPDGGVVEAARAQLAGLRKFIEDKQLVTIPGPEQALVAEAPSYNRQNFAYIDIPGPFELGQPSTYYIAPPDPSWSKAVQEGYIPGKANLLFTSAHEVWPGHFLQFLHANRSPDLFGRVFVGYAYAEGYAHYAEEMMWDAGLGNGDPEVHIGQLSNALLRNCRYLSAIGLHTAGMTVDQSRKLFMDECYQDEGTARQQAARGTYDPAYLNYTLGKLMIRRLRDDWTKTHGGRAGWKAFHDAFLSYGGPPVPLVRSQMMGVRADAVF</sequence>
<dbReference type="PANTHER" id="PTHR33361:SF15">
    <property type="entry name" value="DUF885 FAMILY LIPOPROTEIN"/>
    <property type="match status" value="1"/>
</dbReference>
<protein>
    <submittedName>
        <fullName evidence="2">Uncharacterized conserved protein, DUF885 familyt</fullName>
    </submittedName>
</protein>
<keyword evidence="3" id="KW-1185">Reference proteome</keyword>
<dbReference type="EMBL" id="FOZG01000001">
    <property type="protein sequence ID" value="SFR83167.1"/>
    <property type="molecule type" value="Genomic_DNA"/>
</dbReference>
<dbReference type="Proteomes" id="UP000198824">
    <property type="component" value="Unassembled WGS sequence"/>
</dbReference>
<evidence type="ECO:0000256" key="1">
    <source>
        <dbReference type="SAM" id="SignalP"/>
    </source>
</evidence>
<evidence type="ECO:0000313" key="2">
    <source>
        <dbReference type="EMBL" id="SFR83167.1"/>
    </source>
</evidence>
<gene>
    <name evidence="2" type="ORF">SAMN05192580_0974</name>
</gene>
<organism evidence="2 3">
    <name type="scientific">Sphingomonas jatrophae</name>
    <dbReference type="NCBI Taxonomy" id="1166337"/>
    <lineage>
        <taxon>Bacteria</taxon>
        <taxon>Pseudomonadati</taxon>
        <taxon>Pseudomonadota</taxon>
        <taxon>Alphaproteobacteria</taxon>
        <taxon>Sphingomonadales</taxon>
        <taxon>Sphingomonadaceae</taxon>
        <taxon>Sphingomonas</taxon>
    </lineage>
</organism>
<feature type="chain" id="PRO_5011659459" evidence="1">
    <location>
        <begin position="21"/>
        <end position="573"/>
    </location>
</feature>
<accession>A0A1I6JW35</accession>
<proteinExistence type="predicted"/>